<evidence type="ECO:0000313" key="2">
    <source>
        <dbReference type="EMBL" id="KAF5739698.1"/>
    </source>
</evidence>
<accession>A0A7J7D086</accession>
<reference evidence="2 3" key="1">
    <citation type="journal article" date="2020" name="Nat. Commun.">
        <title>Genome of Tripterygium wilfordii and identification of cytochrome P450 involved in triptolide biosynthesis.</title>
        <authorList>
            <person name="Tu L."/>
            <person name="Su P."/>
            <person name="Zhang Z."/>
            <person name="Gao L."/>
            <person name="Wang J."/>
            <person name="Hu T."/>
            <person name="Zhou J."/>
            <person name="Zhang Y."/>
            <person name="Zhao Y."/>
            <person name="Liu Y."/>
            <person name="Song Y."/>
            <person name="Tong Y."/>
            <person name="Lu Y."/>
            <person name="Yang J."/>
            <person name="Xu C."/>
            <person name="Jia M."/>
            <person name="Peters R.J."/>
            <person name="Huang L."/>
            <person name="Gao W."/>
        </authorList>
    </citation>
    <scope>NUCLEOTIDE SEQUENCE [LARGE SCALE GENOMIC DNA]</scope>
    <source>
        <strain evidence="3">cv. XIE 37</strain>
        <tissue evidence="2">Leaf</tissue>
    </source>
</reference>
<name>A0A7J7D086_TRIWF</name>
<proteinExistence type="predicted"/>
<evidence type="ECO:0000313" key="3">
    <source>
        <dbReference type="Proteomes" id="UP000593562"/>
    </source>
</evidence>
<dbReference type="Proteomes" id="UP000593562">
    <property type="component" value="Unassembled WGS sequence"/>
</dbReference>
<keyword evidence="3" id="KW-1185">Reference proteome</keyword>
<comment type="caution">
    <text evidence="2">The sequence shown here is derived from an EMBL/GenBank/DDBJ whole genome shotgun (WGS) entry which is preliminary data.</text>
</comment>
<feature type="chain" id="PRO_5029848426" evidence="1">
    <location>
        <begin position="22"/>
        <end position="98"/>
    </location>
</feature>
<feature type="signal peptide" evidence="1">
    <location>
        <begin position="1"/>
        <end position="21"/>
    </location>
</feature>
<dbReference type="EMBL" id="JAAARO010000012">
    <property type="protein sequence ID" value="KAF5739698.1"/>
    <property type="molecule type" value="Genomic_DNA"/>
</dbReference>
<dbReference type="InParanoid" id="A0A7J7D086"/>
<protein>
    <submittedName>
        <fullName evidence="2">Uncharacterized protein</fullName>
    </submittedName>
</protein>
<keyword evidence="1" id="KW-0732">Signal</keyword>
<evidence type="ECO:0000256" key="1">
    <source>
        <dbReference type="SAM" id="SignalP"/>
    </source>
</evidence>
<sequence>MRSYLCAFLALLLFLLVVVDARKDPVEIWKSSVKQEDMPETLRGRLVFPATKDLEISDNKASDNFDDAIKPSLESLPNLDVSEKRFGFDANKNWNLIW</sequence>
<dbReference type="AlphaFoldDB" id="A0A7J7D086"/>
<gene>
    <name evidence="2" type="ORF">HS088_TW12G00908</name>
</gene>
<organism evidence="2 3">
    <name type="scientific">Tripterygium wilfordii</name>
    <name type="common">Thunder God vine</name>
    <dbReference type="NCBI Taxonomy" id="458696"/>
    <lineage>
        <taxon>Eukaryota</taxon>
        <taxon>Viridiplantae</taxon>
        <taxon>Streptophyta</taxon>
        <taxon>Embryophyta</taxon>
        <taxon>Tracheophyta</taxon>
        <taxon>Spermatophyta</taxon>
        <taxon>Magnoliopsida</taxon>
        <taxon>eudicotyledons</taxon>
        <taxon>Gunneridae</taxon>
        <taxon>Pentapetalae</taxon>
        <taxon>rosids</taxon>
        <taxon>fabids</taxon>
        <taxon>Celastrales</taxon>
        <taxon>Celastraceae</taxon>
        <taxon>Tripterygium</taxon>
    </lineage>
</organism>